<evidence type="ECO:0000256" key="1">
    <source>
        <dbReference type="ARBA" id="ARBA00022723"/>
    </source>
</evidence>
<dbReference type="PANTHER" id="PTHR46524">
    <property type="entry name" value="CW-TYPE ZINC FINGER"/>
    <property type="match status" value="1"/>
</dbReference>
<feature type="compositionally biased region" description="Basic and acidic residues" evidence="4">
    <location>
        <begin position="886"/>
        <end position="903"/>
    </location>
</feature>
<feature type="compositionally biased region" description="Basic and acidic residues" evidence="4">
    <location>
        <begin position="428"/>
        <end position="442"/>
    </location>
</feature>
<dbReference type="InterPro" id="IPR056406">
    <property type="entry name" value="THD_CWZF3/5/7"/>
</dbReference>
<feature type="region of interest" description="Disordered" evidence="4">
    <location>
        <begin position="368"/>
        <end position="627"/>
    </location>
</feature>
<evidence type="ECO:0000256" key="4">
    <source>
        <dbReference type="SAM" id="MobiDB-lite"/>
    </source>
</evidence>
<feature type="compositionally biased region" description="Low complexity" evidence="4">
    <location>
        <begin position="984"/>
        <end position="997"/>
    </location>
</feature>
<feature type="compositionally biased region" description="Basic and acidic residues" evidence="4">
    <location>
        <begin position="835"/>
        <end position="858"/>
    </location>
</feature>
<dbReference type="EMBL" id="JABTTQ020000001">
    <property type="protein sequence ID" value="KAK6164748.1"/>
    <property type="molecule type" value="Genomic_DNA"/>
</dbReference>
<evidence type="ECO:0000256" key="2">
    <source>
        <dbReference type="ARBA" id="ARBA00022771"/>
    </source>
</evidence>
<feature type="compositionally biased region" description="Polar residues" evidence="4">
    <location>
        <begin position="1250"/>
        <end position="1260"/>
    </location>
</feature>
<dbReference type="PANTHER" id="PTHR46524:SF7">
    <property type="entry name" value="CW-TYPE ZINC FINGER"/>
    <property type="match status" value="1"/>
</dbReference>
<dbReference type="InterPro" id="IPR011124">
    <property type="entry name" value="Znf_CW"/>
</dbReference>
<feature type="compositionally biased region" description="Low complexity" evidence="4">
    <location>
        <begin position="1218"/>
        <end position="1228"/>
    </location>
</feature>
<comment type="caution">
    <text evidence="6">The sequence shown here is derived from an EMBL/GenBank/DDBJ whole genome shotgun (WGS) entry which is preliminary data.</text>
</comment>
<feature type="compositionally biased region" description="Polar residues" evidence="4">
    <location>
        <begin position="1272"/>
        <end position="1282"/>
    </location>
</feature>
<feature type="compositionally biased region" description="Acidic residues" evidence="4">
    <location>
        <begin position="550"/>
        <end position="559"/>
    </location>
</feature>
<proteinExistence type="predicted"/>
<feature type="region of interest" description="Disordered" evidence="4">
    <location>
        <begin position="1"/>
        <end position="39"/>
    </location>
</feature>
<feature type="compositionally biased region" description="Polar residues" evidence="4">
    <location>
        <begin position="862"/>
        <end position="885"/>
    </location>
</feature>
<feature type="compositionally biased region" description="Polar residues" evidence="4">
    <location>
        <begin position="753"/>
        <end position="767"/>
    </location>
</feature>
<evidence type="ECO:0000259" key="5">
    <source>
        <dbReference type="PROSITE" id="PS51050"/>
    </source>
</evidence>
<feature type="compositionally biased region" description="Basic and acidic residues" evidence="4">
    <location>
        <begin position="1150"/>
        <end position="1213"/>
    </location>
</feature>
<dbReference type="Pfam" id="PF07496">
    <property type="entry name" value="zf-CW"/>
    <property type="match status" value="1"/>
</dbReference>
<feature type="compositionally biased region" description="Low complexity" evidence="4">
    <location>
        <begin position="124"/>
        <end position="138"/>
    </location>
</feature>
<feature type="compositionally biased region" description="Basic and acidic residues" evidence="4">
    <location>
        <begin position="527"/>
        <end position="549"/>
    </location>
</feature>
<evidence type="ECO:0000256" key="3">
    <source>
        <dbReference type="ARBA" id="ARBA00022833"/>
    </source>
</evidence>
<feature type="region of interest" description="Disordered" evidence="4">
    <location>
        <begin position="1296"/>
        <end position="1344"/>
    </location>
</feature>
<feature type="compositionally biased region" description="Basic and acidic residues" evidence="4">
    <location>
        <begin position="578"/>
        <end position="604"/>
    </location>
</feature>
<evidence type="ECO:0000313" key="7">
    <source>
        <dbReference type="Proteomes" id="UP001318860"/>
    </source>
</evidence>
<accession>A0ABR0Y024</accession>
<feature type="compositionally biased region" description="Basic and acidic residues" evidence="4">
    <location>
        <begin position="806"/>
        <end position="818"/>
    </location>
</feature>
<feature type="compositionally biased region" description="Low complexity" evidence="4">
    <location>
        <begin position="1031"/>
        <end position="1046"/>
    </location>
</feature>
<keyword evidence="3" id="KW-0862">Zinc</keyword>
<name>A0ABR0Y024_REHGL</name>
<feature type="domain" description="CW-type" evidence="5">
    <location>
        <begin position="633"/>
        <end position="686"/>
    </location>
</feature>
<keyword evidence="2" id="KW-0863">Zinc-finger</keyword>
<gene>
    <name evidence="6" type="ORF">DH2020_001612</name>
</gene>
<feature type="compositionally biased region" description="Polar residues" evidence="4">
    <location>
        <begin position="443"/>
        <end position="452"/>
    </location>
</feature>
<feature type="region of interest" description="Disordered" evidence="4">
    <location>
        <begin position="726"/>
        <end position="1282"/>
    </location>
</feature>
<feature type="compositionally biased region" description="Acidic residues" evidence="4">
    <location>
        <begin position="18"/>
        <end position="28"/>
    </location>
</feature>
<feature type="compositionally biased region" description="Polar residues" evidence="4">
    <location>
        <begin position="731"/>
        <end position="743"/>
    </location>
</feature>
<organism evidence="6 7">
    <name type="scientific">Rehmannia glutinosa</name>
    <name type="common">Chinese foxglove</name>
    <dbReference type="NCBI Taxonomy" id="99300"/>
    <lineage>
        <taxon>Eukaryota</taxon>
        <taxon>Viridiplantae</taxon>
        <taxon>Streptophyta</taxon>
        <taxon>Embryophyta</taxon>
        <taxon>Tracheophyta</taxon>
        <taxon>Spermatophyta</taxon>
        <taxon>Magnoliopsida</taxon>
        <taxon>eudicotyledons</taxon>
        <taxon>Gunneridae</taxon>
        <taxon>Pentapetalae</taxon>
        <taxon>asterids</taxon>
        <taxon>lamiids</taxon>
        <taxon>Lamiales</taxon>
        <taxon>Orobanchaceae</taxon>
        <taxon>Rehmannieae</taxon>
        <taxon>Rehmannia</taxon>
    </lineage>
</organism>
<feature type="compositionally biased region" description="Polar residues" evidence="4">
    <location>
        <begin position="947"/>
        <end position="956"/>
    </location>
</feature>
<protein>
    <recommendedName>
        <fullName evidence="5">CW-type domain-containing protein</fullName>
    </recommendedName>
</protein>
<keyword evidence="1" id="KW-0479">Metal-binding</keyword>
<feature type="compositionally biased region" description="Basic and acidic residues" evidence="4">
    <location>
        <begin position="1230"/>
        <end position="1248"/>
    </location>
</feature>
<dbReference type="InterPro" id="IPR055300">
    <property type="entry name" value="CWZF3/5/7"/>
</dbReference>
<feature type="compositionally biased region" description="Basic and acidic residues" evidence="4">
    <location>
        <begin position="388"/>
        <end position="405"/>
    </location>
</feature>
<reference evidence="6 7" key="1">
    <citation type="journal article" date="2021" name="Comput. Struct. Biotechnol. J.">
        <title>De novo genome assembly of the potent medicinal plant Rehmannia glutinosa using nanopore technology.</title>
        <authorList>
            <person name="Ma L."/>
            <person name="Dong C."/>
            <person name="Song C."/>
            <person name="Wang X."/>
            <person name="Zheng X."/>
            <person name="Niu Y."/>
            <person name="Chen S."/>
            <person name="Feng W."/>
        </authorList>
    </citation>
    <scope>NUCLEOTIDE SEQUENCE [LARGE SCALE GENOMIC DNA]</scope>
    <source>
        <strain evidence="6">DH-2019</strain>
    </source>
</reference>
<dbReference type="Pfam" id="PF24756">
    <property type="entry name" value="THD_CWZF3-5-7"/>
    <property type="match status" value="1"/>
</dbReference>
<dbReference type="PROSITE" id="PS51050">
    <property type="entry name" value="ZF_CW"/>
    <property type="match status" value="1"/>
</dbReference>
<feature type="compositionally biased region" description="Basic and acidic residues" evidence="4">
    <location>
        <begin position="1325"/>
        <end position="1340"/>
    </location>
</feature>
<feature type="region of interest" description="Disordered" evidence="4">
    <location>
        <begin position="92"/>
        <end position="177"/>
    </location>
</feature>
<keyword evidence="7" id="KW-1185">Reference proteome</keyword>
<sequence length="1586" mass="171895">MISVGSRDGRKRIGLGLEMEETELEEGEALSYHNEDEDSSIDPDIALSYIGEKLQNVLGHFQKDFEGGVSAENLGAKFGGYGSFLPTYQRSPTWSHTKSPAHNYDSPRSPRKLHLEDQRQNSVASSSASPSARPRAASGKAVPVGNSLKNNSYLQSRHAEESSLKSGIVKKPVNSSDQRTLKVRIKVGSENLSTQKNAEIYSGLGLVVSPSSSLDESPATSEGQCGKLLDVSEASPTSILQIMTSYPGELLLSPLSEDLIQLTEKRKPRGKYETKPVDKTSVESSGMLVNGSLSRRSNHKVLEHKKLKSSEKDDAFSIELTNQKNNGDMNNTVSLSKKEKETEIDTLGCDELVSNALKLPLLSGSQYTVPDPAKDIPTATIAPLNAPKDGEKEETLSFQKEHLDSESAQAIGGVEKSGGKMGSSGKVSESKKGNLDRAEKSQALDQSESNVSKGRKALSGAEPSDPSKQMVVQKGGSVSSEEGLKPTPEKSSTGSKRKQKVAPQGANMTKDELMIDSSLTPKRGKSSKNDSHDLQKNHEKPGDRYKDFFGDVEFEDDDKESISGEMTSSGRLKYPQLVDKRSLNNDHNMPKDKFDGNKSEKPQLPEKYPGVASLSAPPNGNGPSSEAPIGTVPLVQEDWVSCDKCQKWRLLPLGTNPKSLPDKWICRMLTWLPGMNRCSVPEDQTTNALRALYHPAASVPNPASEGQNIRLNNSIVTSVQTASVDARYPGQENQNVAVQTPTISGKKKHGSTKAASSTDLDGSTHSSNSRKKNLGTSGKISNLNSGKNSPSLDASGYQNMQQSSIAHEKYSDSKKEKISLVNSSDKGTNLKIRSKREADMESSRSSKRMKSEELHFDDDYWTSDNGGTSSKAGRASTSLSNNTSGNDRRKYDNNKDLNGEAKMDVVSGKNAETHVPVSSDDGLLSSEKRDDKDSVRKRKAKEHHSSQIHTEPISSSGRRHLDSGDFMEEMSESDRRKEKKARISKSGGKDTSGSKASVGTDRKSRSTKDQQNGQYLSNTQAADYLKSDMGSLNPSVAANSSSSKVSGSHKNKTNGQEVKGSPVESVSSSPLRYSNADKVTPTKNKLVGKDDFHDSGSLAAVSPRRLSGGEDEGGNDRRAMQNPSEQSKVEEKTNTDQSQKKKSGKGLSSHSKDKARASGSDLDKIRIKASDSSRDSLDHEHLHEEKSKSRRNKSDDKSGTPIKGEKFIGKKDTVVGMSSESSKGQSQKKFGHDGQDVIKSQHDNEKLPKKSNQAEANGSGKSHALPPLARVSTETVSGSQKENGVKILSVDALDNGDALKAPNQRKKAENSNGQPIRHPTPNSHRARDVEAPSPVRRDSSSHAANSALKEAKDLKHLADRLKNSGSTDSNGFYFQAALKFLHGASLLESGSSEATKQNELMHSVHIYSSTAKLCEFCAHEYEKSKDMAAAALAYKCMEVAYMRVVYFSHTSASRDRNELQTALQIVPTGESPSSSASDVDNLNHQATTDKAALAKVVGSPQVSGSHIITSRNRSGFLRILNFAQDVNFAMEASRKSRIAFTAATSKLGETSHKEVIHSLKKALDFNFQDVEGLLRLVRMAMEAVSR</sequence>
<dbReference type="Proteomes" id="UP001318860">
    <property type="component" value="Unassembled WGS sequence"/>
</dbReference>
<feature type="compositionally biased region" description="Polar residues" evidence="4">
    <location>
        <begin position="1009"/>
        <end position="1021"/>
    </location>
</feature>
<evidence type="ECO:0000313" key="6">
    <source>
        <dbReference type="EMBL" id="KAK6164748.1"/>
    </source>
</evidence>
<dbReference type="Gene3D" id="3.30.40.100">
    <property type="match status" value="1"/>
</dbReference>
<feature type="compositionally biased region" description="Polar residues" evidence="4">
    <location>
        <begin position="774"/>
        <end position="805"/>
    </location>
</feature>